<keyword evidence="1" id="KW-0472">Membrane</keyword>
<proteinExistence type="predicted"/>
<dbReference type="STRING" id="171383.AKJ31_14145"/>
<evidence type="ECO:0000313" key="3">
    <source>
        <dbReference type="Proteomes" id="UP000037530"/>
    </source>
</evidence>
<dbReference type="EMBL" id="LHPI01000013">
    <property type="protein sequence ID" value="KOO06846.1"/>
    <property type="molecule type" value="Genomic_DNA"/>
</dbReference>
<evidence type="ECO:0000313" key="2">
    <source>
        <dbReference type="EMBL" id="KOO06846.1"/>
    </source>
</evidence>
<reference evidence="3" key="1">
    <citation type="submission" date="2015-08" db="EMBL/GenBank/DDBJ databases">
        <title>Vibrio galatheae sp. nov., a novel member of the Vibrionaceae family isolated from the Solomon Islands.</title>
        <authorList>
            <person name="Giubergia S."/>
            <person name="Machado H."/>
            <person name="Mateiu R.V."/>
            <person name="Gram L."/>
        </authorList>
    </citation>
    <scope>NUCLEOTIDE SEQUENCE [LARGE SCALE GENOMIC DNA]</scope>
    <source>
        <strain evidence="3">DSM 19134</strain>
    </source>
</reference>
<organism evidence="2 3">
    <name type="scientific">Vibrio hepatarius</name>
    <dbReference type="NCBI Taxonomy" id="171383"/>
    <lineage>
        <taxon>Bacteria</taxon>
        <taxon>Pseudomonadati</taxon>
        <taxon>Pseudomonadota</taxon>
        <taxon>Gammaproteobacteria</taxon>
        <taxon>Vibrionales</taxon>
        <taxon>Vibrionaceae</taxon>
        <taxon>Vibrio</taxon>
        <taxon>Vibrio oreintalis group</taxon>
    </lineage>
</organism>
<name>A0A0M0HXN1_9VIBR</name>
<comment type="caution">
    <text evidence="2">The sequence shown here is derived from an EMBL/GenBank/DDBJ whole genome shotgun (WGS) entry which is preliminary data.</text>
</comment>
<accession>A0A0M0HXN1</accession>
<evidence type="ECO:0000256" key="1">
    <source>
        <dbReference type="SAM" id="Phobius"/>
    </source>
</evidence>
<sequence>MIEAAKDNKPTTWQEDLQKLVLGAVAFNLGVLGLLLRFGIIQFSDSIPEELLYGINTLTSKVLFVPLCLTLIGVGMLFIWVVLQEPIRELRTWLKRH</sequence>
<dbReference type="AlphaFoldDB" id="A0A0M0HXN1"/>
<keyword evidence="1" id="KW-1133">Transmembrane helix</keyword>
<dbReference type="PATRIC" id="fig|171383.3.peg.2890"/>
<gene>
    <name evidence="2" type="ORF">AKJ31_14145</name>
</gene>
<feature type="transmembrane region" description="Helical" evidence="1">
    <location>
        <begin position="20"/>
        <end position="43"/>
    </location>
</feature>
<keyword evidence="1" id="KW-0812">Transmembrane</keyword>
<dbReference type="Proteomes" id="UP000037530">
    <property type="component" value="Unassembled WGS sequence"/>
</dbReference>
<keyword evidence="3" id="KW-1185">Reference proteome</keyword>
<feature type="transmembrane region" description="Helical" evidence="1">
    <location>
        <begin position="63"/>
        <end position="83"/>
    </location>
</feature>
<protein>
    <submittedName>
        <fullName evidence="2">Uncharacterized protein</fullName>
    </submittedName>
</protein>
<dbReference type="RefSeq" id="WP_053409760.1">
    <property type="nucleotide sequence ID" value="NZ_LHPI01000013.1"/>
</dbReference>